<proteinExistence type="predicted"/>
<accession>A0ABY5C5D4</accession>
<organism evidence="1 2">
    <name type="scientific">Fructilactobacillus ixorae</name>
    <dbReference type="NCBI Taxonomy" id="1750535"/>
    <lineage>
        <taxon>Bacteria</taxon>
        <taxon>Bacillati</taxon>
        <taxon>Bacillota</taxon>
        <taxon>Bacilli</taxon>
        <taxon>Lactobacillales</taxon>
        <taxon>Lactobacillaceae</taxon>
        <taxon>Fructilactobacillus</taxon>
    </lineage>
</organism>
<reference evidence="1" key="1">
    <citation type="submission" date="2022-05" db="EMBL/GenBank/DDBJ databases">
        <authorList>
            <person name="Oliphant S.A."/>
            <person name="Watson-Haigh N.S."/>
            <person name="Sumby K.M."/>
            <person name="Gardner J.M."/>
            <person name="Jiranek V."/>
        </authorList>
    </citation>
    <scope>NUCLEOTIDE SEQUENCE</scope>
    <source>
        <strain evidence="1">Ru20-1</strain>
        <plasmid evidence="1">punnamed</plasmid>
    </source>
</reference>
<evidence type="ECO:0000313" key="2">
    <source>
        <dbReference type="Proteomes" id="UP001057532"/>
    </source>
</evidence>
<name>A0ABY5C5D4_9LACO</name>
<protein>
    <recommendedName>
        <fullName evidence="3">Phage protein</fullName>
    </recommendedName>
</protein>
<evidence type="ECO:0000313" key="1">
    <source>
        <dbReference type="EMBL" id="USS93980.1"/>
    </source>
</evidence>
<gene>
    <name evidence="1" type="ORF">M8332_07085</name>
</gene>
<dbReference type="EMBL" id="CP097479">
    <property type="protein sequence ID" value="USS93980.1"/>
    <property type="molecule type" value="Genomic_DNA"/>
</dbReference>
<geneLocation type="plasmid" evidence="1 2">
    <name>punnamed</name>
</geneLocation>
<keyword evidence="2" id="KW-1185">Reference proteome</keyword>
<evidence type="ECO:0008006" key="3">
    <source>
        <dbReference type="Google" id="ProtNLM"/>
    </source>
</evidence>
<dbReference type="Proteomes" id="UP001057532">
    <property type="component" value="Plasmid punnamed"/>
</dbReference>
<keyword evidence="1" id="KW-0614">Plasmid</keyword>
<sequence length="133" mass="15442">MNKKEVDVPIVSDELGKAFQWVHREGSFSTKDILDPDLYVYEKTPEIENSGSDYLAYLLARMYTVGFEFDGKKYAIQFPYTDKGGTPWYLTRTWTGQYKCTTNLEEALITMKEINHDPGLFIFKKFAVEINDD</sequence>
<dbReference type="RefSeq" id="WP_252780863.1">
    <property type="nucleotide sequence ID" value="NZ_CP097479.1"/>
</dbReference>